<dbReference type="Gene3D" id="1.10.150.130">
    <property type="match status" value="1"/>
</dbReference>
<dbReference type="Gene3D" id="1.10.443.10">
    <property type="entry name" value="Intergrase catalytic core"/>
    <property type="match status" value="1"/>
</dbReference>
<name>A0ABW3DID7_9ACTN</name>
<feature type="compositionally biased region" description="Basic and acidic residues" evidence="3">
    <location>
        <begin position="290"/>
        <end position="299"/>
    </location>
</feature>
<comment type="caution">
    <text evidence="4">The sequence shown here is derived from an EMBL/GenBank/DDBJ whole genome shotgun (WGS) entry which is preliminary data.</text>
</comment>
<evidence type="ECO:0008006" key="6">
    <source>
        <dbReference type="Google" id="ProtNLM"/>
    </source>
</evidence>
<evidence type="ECO:0000256" key="3">
    <source>
        <dbReference type="SAM" id="MobiDB-lite"/>
    </source>
</evidence>
<evidence type="ECO:0000256" key="2">
    <source>
        <dbReference type="ARBA" id="ARBA00023172"/>
    </source>
</evidence>
<dbReference type="Proteomes" id="UP001597024">
    <property type="component" value="Unassembled WGS sequence"/>
</dbReference>
<protein>
    <recommendedName>
        <fullName evidence="6">Core-binding (CB) domain-containing protein</fullName>
    </recommendedName>
</protein>
<feature type="compositionally biased region" description="Basic residues" evidence="3">
    <location>
        <begin position="277"/>
        <end position="289"/>
    </location>
</feature>
<evidence type="ECO:0000313" key="4">
    <source>
        <dbReference type="EMBL" id="MFD0883126.1"/>
    </source>
</evidence>
<organism evidence="4 5">
    <name type="scientific">Streptosporangium algeriense</name>
    <dbReference type="NCBI Taxonomy" id="1682748"/>
    <lineage>
        <taxon>Bacteria</taxon>
        <taxon>Bacillati</taxon>
        <taxon>Actinomycetota</taxon>
        <taxon>Actinomycetes</taxon>
        <taxon>Streptosporangiales</taxon>
        <taxon>Streptosporangiaceae</taxon>
        <taxon>Streptosporangium</taxon>
    </lineage>
</organism>
<dbReference type="InterPro" id="IPR011010">
    <property type="entry name" value="DNA_brk_join_enz"/>
</dbReference>
<evidence type="ECO:0000313" key="5">
    <source>
        <dbReference type="Proteomes" id="UP001597024"/>
    </source>
</evidence>
<accession>A0ABW3DID7</accession>
<dbReference type="InterPro" id="IPR010998">
    <property type="entry name" value="Integrase_recombinase_N"/>
</dbReference>
<sequence length="344" mass="39408">MASIDKRKTSSGNTRYRVRWRLGGARTGEWQSETFEQKAAALTFKLAVEACEHHWPENWIKGFGWAPTTPPLTTTEPVLFAEYAQRFVANLSGMEERTRHDYERDLKNHIAPTFGGLDLRDKNPAFDRTTVSAWVNDLHRGIPDLGAPARGCDDRWRPRRSRTCTACCTRSCRVRSRPPIRVSNPAARTRLPRLDDGEGDDEMIFLTEQEFALLRACAKPDVRDMLTVFAGTGLRYAEPTALQVRDIAPFARPTLRVRRARKRQTDNTFKLGPPKTRQSRRHHRPVPHGHGRDPAEHRRQVPRGVRLHIPHRIMVTALLLLRPPMAARRGRRHQPRPDQAAPHP</sequence>
<dbReference type="SUPFAM" id="SSF56349">
    <property type="entry name" value="DNA breaking-rejoining enzymes"/>
    <property type="match status" value="1"/>
</dbReference>
<keyword evidence="1" id="KW-0238">DNA-binding</keyword>
<keyword evidence="5" id="KW-1185">Reference proteome</keyword>
<evidence type="ECO:0000256" key="1">
    <source>
        <dbReference type="ARBA" id="ARBA00023125"/>
    </source>
</evidence>
<dbReference type="InterPro" id="IPR013762">
    <property type="entry name" value="Integrase-like_cat_sf"/>
</dbReference>
<dbReference type="EMBL" id="JBHTHX010000008">
    <property type="protein sequence ID" value="MFD0883126.1"/>
    <property type="molecule type" value="Genomic_DNA"/>
</dbReference>
<keyword evidence="2" id="KW-0233">DNA recombination</keyword>
<feature type="region of interest" description="Disordered" evidence="3">
    <location>
        <begin position="262"/>
        <end position="304"/>
    </location>
</feature>
<proteinExistence type="predicted"/>
<reference evidence="5" key="1">
    <citation type="journal article" date="2019" name="Int. J. Syst. Evol. Microbiol.">
        <title>The Global Catalogue of Microorganisms (GCM) 10K type strain sequencing project: providing services to taxonomists for standard genome sequencing and annotation.</title>
        <authorList>
            <consortium name="The Broad Institute Genomics Platform"/>
            <consortium name="The Broad Institute Genome Sequencing Center for Infectious Disease"/>
            <person name="Wu L."/>
            <person name="Ma J."/>
        </authorList>
    </citation>
    <scope>NUCLEOTIDE SEQUENCE [LARGE SCALE GENOMIC DNA]</scope>
    <source>
        <strain evidence="5">CCUG 62974</strain>
    </source>
</reference>
<gene>
    <name evidence="4" type="ORF">ACFQ08_00905</name>
</gene>